<name>A0A7G7CRN6_9CORY</name>
<gene>
    <name evidence="1" type="ORF">H0194_04535</name>
</gene>
<protein>
    <recommendedName>
        <fullName evidence="3">Minor tail protein</fullName>
    </recommendedName>
</protein>
<evidence type="ECO:0000313" key="2">
    <source>
        <dbReference type="Proteomes" id="UP000515743"/>
    </source>
</evidence>
<evidence type="ECO:0008006" key="3">
    <source>
        <dbReference type="Google" id="ProtNLM"/>
    </source>
</evidence>
<dbReference type="Proteomes" id="UP000515743">
    <property type="component" value="Chromosome"/>
</dbReference>
<keyword evidence="2" id="KW-1185">Reference proteome</keyword>
<dbReference type="KEGG" id="cik:H0194_04535"/>
<dbReference type="AlphaFoldDB" id="A0A7G7CRN6"/>
<dbReference type="RefSeq" id="WP_185176625.1">
    <property type="nucleotide sequence ID" value="NZ_CP059404.1"/>
</dbReference>
<evidence type="ECO:0000313" key="1">
    <source>
        <dbReference type="EMBL" id="QNE90252.1"/>
    </source>
</evidence>
<sequence length="374" mass="42248">MPYAKSYVFGDPQHFTREPWQTWDVVEFFMVGVDGSRWHFGAPDSPVRLNRPPTGFGGAPIEHDFQELVGLDGAVYRGTQDKQLSVGLQVWIADAKSSAWARRQQARWRVALGRGKQNVRLYCVTKDSGYWWIDARVESVSEVNFFDQEPGLVGETGELVTLVTERSFWESFEDTTLVDFTGSVQILNRGSMPMWPKLEITGNFEYLDITIGSTEGYDTHRINNKLEGYVTFSSMSDVGKNIDGALEQYKNQTKPVVNPDGTTTEVDTAKLSELLESTINSTLGGSKQTIDLTGRKIYIDTDPLWPTIVTNDGIDLTPYLPDVRWRYPIPVIRPGVESKMHFYANLAKSPTTDDEKVKVRIIGTPRTEMPWSTR</sequence>
<proteinExistence type="predicted"/>
<organism evidence="1 2">
    <name type="scientific">Corynebacterium incognita</name>
    <dbReference type="NCBI Taxonomy" id="2754725"/>
    <lineage>
        <taxon>Bacteria</taxon>
        <taxon>Bacillati</taxon>
        <taxon>Actinomycetota</taxon>
        <taxon>Actinomycetes</taxon>
        <taxon>Mycobacteriales</taxon>
        <taxon>Corynebacteriaceae</taxon>
        <taxon>Corynebacterium</taxon>
    </lineage>
</organism>
<dbReference type="EMBL" id="CP059404">
    <property type="protein sequence ID" value="QNE90252.1"/>
    <property type="molecule type" value="Genomic_DNA"/>
</dbReference>
<accession>A0A7G7CRN6</accession>
<reference evidence="1 2" key="1">
    <citation type="submission" date="2020-07" db="EMBL/GenBank/DDBJ databases">
        <title>Complete genome and description of Corynebacterium incognita strain Marseille-Q3630 sp. nov.</title>
        <authorList>
            <person name="Boxberger M."/>
        </authorList>
    </citation>
    <scope>NUCLEOTIDE SEQUENCE [LARGE SCALE GENOMIC DNA]</scope>
    <source>
        <strain evidence="1 2">Marseille-Q3630</strain>
    </source>
</reference>